<organism evidence="1 2">
    <name type="scientific">Puccinia triticina</name>
    <dbReference type="NCBI Taxonomy" id="208348"/>
    <lineage>
        <taxon>Eukaryota</taxon>
        <taxon>Fungi</taxon>
        <taxon>Dikarya</taxon>
        <taxon>Basidiomycota</taxon>
        <taxon>Pucciniomycotina</taxon>
        <taxon>Pucciniomycetes</taxon>
        <taxon>Pucciniales</taxon>
        <taxon>Pucciniaceae</taxon>
        <taxon>Puccinia</taxon>
    </lineage>
</organism>
<dbReference type="RefSeq" id="XP_053016436.1">
    <property type="nucleotide sequence ID" value="XM_053165223.1"/>
</dbReference>
<name>A0ABY7C6Z1_9BASI</name>
<sequence>MAEEDVFETGDFGGEGRVTVGHLDNKLSCAFEDDGLIGASLDLASSSAAASRLGVAMEMPDWDSPA</sequence>
<evidence type="ECO:0000313" key="1">
    <source>
        <dbReference type="EMBL" id="WAQ80881.1"/>
    </source>
</evidence>
<keyword evidence="2" id="KW-1185">Reference proteome</keyword>
<accession>A0ABY7C6Z1</accession>
<reference evidence="1" key="1">
    <citation type="submission" date="2022-10" db="EMBL/GenBank/DDBJ databases">
        <title>Puccinia triticina Genome sequencing and assembly.</title>
        <authorList>
            <person name="Li C."/>
        </authorList>
    </citation>
    <scope>NUCLEOTIDE SEQUENCE</scope>
    <source>
        <strain evidence="1">Pt15</strain>
    </source>
</reference>
<dbReference type="GeneID" id="77806118"/>
<gene>
    <name evidence="1" type="ORF">PtA15_1A219</name>
</gene>
<dbReference type="Proteomes" id="UP001164743">
    <property type="component" value="Chromosome 1A"/>
</dbReference>
<evidence type="ECO:0000313" key="2">
    <source>
        <dbReference type="Proteomes" id="UP001164743"/>
    </source>
</evidence>
<dbReference type="EMBL" id="CP110421">
    <property type="protein sequence ID" value="WAQ80881.1"/>
    <property type="molecule type" value="Genomic_DNA"/>
</dbReference>
<protein>
    <submittedName>
        <fullName evidence="1">Uncharacterized protein</fullName>
    </submittedName>
</protein>
<proteinExistence type="predicted"/>